<organism evidence="2 3">
    <name type="scientific">Ceriporiopsis subvermispora (strain B)</name>
    <name type="common">White-rot fungus</name>
    <name type="synonym">Gelatoporia subvermispora</name>
    <dbReference type="NCBI Taxonomy" id="914234"/>
    <lineage>
        <taxon>Eukaryota</taxon>
        <taxon>Fungi</taxon>
        <taxon>Dikarya</taxon>
        <taxon>Basidiomycota</taxon>
        <taxon>Agaricomycotina</taxon>
        <taxon>Agaricomycetes</taxon>
        <taxon>Polyporales</taxon>
        <taxon>Gelatoporiaceae</taxon>
        <taxon>Gelatoporia</taxon>
    </lineage>
</organism>
<protein>
    <submittedName>
        <fullName evidence="2">Uncharacterized protein</fullName>
    </submittedName>
</protein>
<accession>M2QVL3</accession>
<evidence type="ECO:0000313" key="2">
    <source>
        <dbReference type="EMBL" id="EMD30556.1"/>
    </source>
</evidence>
<dbReference type="EMBL" id="KB446010">
    <property type="protein sequence ID" value="EMD30556.1"/>
    <property type="molecule type" value="Genomic_DNA"/>
</dbReference>
<proteinExistence type="predicted"/>
<evidence type="ECO:0000313" key="3">
    <source>
        <dbReference type="Proteomes" id="UP000016930"/>
    </source>
</evidence>
<name>M2QVL3_CERS8</name>
<dbReference type="HOGENOM" id="CLU_847299_0_0_1"/>
<dbReference type="Proteomes" id="UP000016930">
    <property type="component" value="Unassembled WGS sequence"/>
</dbReference>
<feature type="region of interest" description="Disordered" evidence="1">
    <location>
        <begin position="308"/>
        <end position="367"/>
    </location>
</feature>
<sequence length="367" mass="40931">PLEDAFASRHAAILDMDPSEFKMLEAIGEGKATPEDIDSDVVDKLQDLWTRGRIYYDGSTLIVKYLDMVHETLSRVLAKFFGNATRTDGEEALLPMGSTNVPLSNGGVKQPDESFAIAPTSVPRTRGSMLNPNLVVEAQNTHLKAREAVVMQLSNGPKVHQALVLDLKHSERKQVVRVILERWQRERVLAMRAVDVRLYKYRDSWGKMHTVQAGKVYGIDQSAPDYTRCVFFGLPRPDNRELCYRTKSKMIASYELYGENVNPQSEEKLVFTVGQLENTDDATVVVEIPIAVLARKIKLATDAANEREREILDSDTGNGGEASTDELEDRASKSGGKRAASELSDDSEPPEMDDLLDLIGHRSKRRA</sequence>
<keyword evidence="3" id="KW-1185">Reference proteome</keyword>
<feature type="compositionally biased region" description="Acidic residues" evidence="1">
    <location>
        <begin position="343"/>
        <end position="356"/>
    </location>
</feature>
<evidence type="ECO:0000256" key="1">
    <source>
        <dbReference type="SAM" id="MobiDB-lite"/>
    </source>
</evidence>
<reference evidence="2 3" key="1">
    <citation type="journal article" date="2012" name="Proc. Natl. Acad. Sci. U.S.A.">
        <title>Comparative genomics of Ceriporiopsis subvermispora and Phanerochaete chrysosporium provide insight into selective ligninolysis.</title>
        <authorList>
            <person name="Fernandez-Fueyo E."/>
            <person name="Ruiz-Duenas F.J."/>
            <person name="Ferreira P."/>
            <person name="Floudas D."/>
            <person name="Hibbett D.S."/>
            <person name="Canessa P."/>
            <person name="Larrondo L.F."/>
            <person name="James T.Y."/>
            <person name="Seelenfreund D."/>
            <person name="Lobos S."/>
            <person name="Polanco R."/>
            <person name="Tello M."/>
            <person name="Honda Y."/>
            <person name="Watanabe T."/>
            <person name="Watanabe T."/>
            <person name="Ryu J.S."/>
            <person name="Kubicek C.P."/>
            <person name="Schmoll M."/>
            <person name="Gaskell J."/>
            <person name="Hammel K.E."/>
            <person name="St John F.J."/>
            <person name="Vanden Wymelenberg A."/>
            <person name="Sabat G."/>
            <person name="Splinter BonDurant S."/>
            <person name="Syed K."/>
            <person name="Yadav J.S."/>
            <person name="Doddapaneni H."/>
            <person name="Subramanian V."/>
            <person name="Lavin J.L."/>
            <person name="Oguiza J.A."/>
            <person name="Perez G."/>
            <person name="Pisabarro A.G."/>
            <person name="Ramirez L."/>
            <person name="Santoyo F."/>
            <person name="Master E."/>
            <person name="Coutinho P.M."/>
            <person name="Henrissat B."/>
            <person name="Lombard V."/>
            <person name="Magnuson J.K."/>
            <person name="Kuees U."/>
            <person name="Hori C."/>
            <person name="Igarashi K."/>
            <person name="Samejima M."/>
            <person name="Held B.W."/>
            <person name="Barry K.W."/>
            <person name="LaButti K.M."/>
            <person name="Lapidus A."/>
            <person name="Lindquist E.A."/>
            <person name="Lucas S.M."/>
            <person name="Riley R."/>
            <person name="Salamov A.A."/>
            <person name="Hoffmeister D."/>
            <person name="Schwenk D."/>
            <person name="Hadar Y."/>
            <person name="Yarden O."/>
            <person name="de Vries R.P."/>
            <person name="Wiebenga A."/>
            <person name="Stenlid J."/>
            <person name="Eastwood D."/>
            <person name="Grigoriev I.V."/>
            <person name="Berka R.M."/>
            <person name="Blanchette R.A."/>
            <person name="Kersten P."/>
            <person name="Martinez A.T."/>
            <person name="Vicuna R."/>
            <person name="Cullen D."/>
        </authorList>
    </citation>
    <scope>NUCLEOTIDE SEQUENCE [LARGE SCALE GENOMIC DNA]</scope>
    <source>
        <strain evidence="2 3">B</strain>
    </source>
</reference>
<gene>
    <name evidence="2" type="ORF">CERSUDRAFT_78750</name>
</gene>
<feature type="non-terminal residue" evidence="2">
    <location>
        <position position="1"/>
    </location>
</feature>
<dbReference type="AlphaFoldDB" id="M2QVL3"/>